<protein>
    <recommendedName>
        <fullName evidence="3">FAS1 domain-containing protein</fullName>
    </recommendedName>
</protein>
<dbReference type="PROSITE" id="PS50213">
    <property type="entry name" value="FAS1"/>
    <property type="match status" value="1"/>
</dbReference>
<dbReference type="EMBL" id="OX465077">
    <property type="protein sequence ID" value="CAI9269341.1"/>
    <property type="molecule type" value="Genomic_DNA"/>
</dbReference>
<dbReference type="Pfam" id="PF02469">
    <property type="entry name" value="Fasciclin"/>
    <property type="match status" value="1"/>
</dbReference>
<dbReference type="PANTHER" id="PTHR33985">
    <property type="entry name" value="OS02G0491300 PROTEIN-RELATED"/>
    <property type="match status" value="1"/>
</dbReference>
<dbReference type="InterPro" id="IPR000782">
    <property type="entry name" value="FAS1_domain"/>
</dbReference>
<sequence length="314" mass="34123">MRILIGRQTLNPYYRLAYVMSKYVSLFLLFTAVAALNTTAVTAAAITTTSTKSRHLSSINSPSPGPSPLIQPKHPIPHPSISPPPPPPPISIRSPPPPPTRPEYMQQQQLKNIIDALIGAGDFAAWANILFNPKINSSIPTSTTAALIPTTATMFVPGNDALSHLSASATGAYNFDPFIIPYHILPQRLTFSELQLFKTQTRLPTLLPSKTIIITNNTPSNFTIDDSLIMQPDIYQNPAVCVHGIAAILDYTMYGEAPPAPPASPPPPASTLDETLTPSPEVARNCTSDLVFSDDDFFFFMMVILACVVFIPNW</sequence>
<accession>A0AA35YDD4</accession>
<dbReference type="InterPro" id="IPR036378">
    <property type="entry name" value="FAS1_dom_sf"/>
</dbReference>
<dbReference type="InterPro" id="IPR052806">
    <property type="entry name" value="Fasciclin-like_AGP"/>
</dbReference>
<feature type="compositionally biased region" description="Pro residues" evidence="2">
    <location>
        <begin position="259"/>
        <end position="269"/>
    </location>
</feature>
<dbReference type="SMART" id="SM00554">
    <property type="entry name" value="FAS1"/>
    <property type="match status" value="1"/>
</dbReference>
<gene>
    <name evidence="4" type="ORF">LSALG_LOCUS9718</name>
</gene>
<name>A0AA35YDD4_LACSI</name>
<evidence type="ECO:0000313" key="4">
    <source>
        <dbReference type="EMBL" id="CAI9269341.1"/>
    </source>
</evidence>
<feature type="region of interest" description="Disordered" evidence="2">
    <location>
        <begin position="259"/>
        <end position="278"/>
    </location>
</feature>
<evidence type="ECO:0000259" key="3">
    <source>
        <dbReference type="PROSITE" id="PS50213"/>
    </source>
</evidence>
<evidence type="ECO:0000256" key="1">
    <source>
        <dbReference type="ARBA" id="ARBA00007843"/>
    </source>
</evidence>
<keyword evidence="5" id="KW-1185">Reference proteome</keyword>
<dbReference type="Proteomes" id="UP001177003">
    <property type="component" value="Chromosome 1"/>
</dbReference>
<dbReference type="SUPFAM" id="SSF82153">
    <property type="entry name" value="FAS1 domain"/>
    <property type="match status" value="1"/>
</dbReference>
<comment type="similarity">
    <text evidence="1">Belongs to the fasciclin-like AGP family.</text>
</comment>
<feature type="region of interest" description="Disordered" evidence="2">
    <location>
        <begin position="52"/>
        <end position="104"/>
    </location>
</feature>
<proteinExistence type="inferred from homology"/>
<dbReference type="Gene3D" id="2.30.180.10">
    <property type="entry name" value="FAS1 domain"/>
    <property type="match status" value="1"/>
</dbReference>
<evidence type="ECO:0000256" key="2">
    <source>
        <dbReference type="SAM" id="MobiDB-lite"/>
    </source>
</evidence>
<feature type="domain" description="FAS1" evidence="3">
    <location>
        <begin position="110"/>
        <end position="253"/>
    </location>
</feature>
<dbReference type="PANTHER" id="PTHR33985:SF5">
    <property type="entry name" value="FASCICLIN-LIKE ARABINOGALACTAN FAMILY PROTEIN"/>
    <property type="match status" value="1"/>
</dbReference>
<dbReference type="AlphaFoldDB" id="A0AA35YDD4"/>
<reference evidence="4" key="1">
    <citation type="submission" date="2023-04" db="EMBL/GenBank/DDBJ databases">
        <authorList>
            <person name="Vijverberg K."/>
            <person name="Xiong W."/>
            <person name="Schranz E."/>
        </authorList>
    </citation>
    <scope>NUCLEOTIDE SEQUENCE</scope>
</reference>
<feature type="compositionally biased region" description="Pro residues" evidence="2">
    <location>
        <begin position="77"/>
        <end position="101"/>
    </location>
</feature>
<dbReference type="FunFam" id="2.30.180.10:FF:000046">
    <property type="entry name" value="Fasciclin-like arabinogalactan family protein"/>
    <property type="match status" value="1"/>
</dbReference>
<evidence type="ECO:0000313" key="5">
    <source>
        <dbReference type="Proteomes" id="UP001177003"/>
    </source>
</evidence>
<organism evidence="4 5">
    <name type="scientific">Lactuca saligna</name>
    <name type="common">Willowleaf lettuce</name>
    <dbReference type="NCBI Taxonomy" id="75948"/>
    <lineage>
        <taxon>Eukaryota</taxon>
        <taxon>Viridiplantae</taxon>
        <taxon>Streptophyta</taxon>
        <taxon>Embryophyta</taxon>
        <taxon>Tracheophyta</taxon>
        <taxon>Spermatophyta</taxon>
        <taxon>Magnoliopsida</taxon>
        <taxon>eudicotyledons</taxon>
        <taxon>Gunneridae</taxon>
        <taxon>Pentapetalae</taxon>
        <taxon>asterids</taxon>
        <taxon>campanulids</taxon>
        <taxon>Asterales</taxon>
        <taxon>Asteraceae</taxon>
        <taxon>Cichorioideae</taxon>
        <taxon>Cichorieae</taxon>
        <taxon>Lactucinae</taxon>
        <taxon>Lactuca</taxon>
    </lineage>
</organism>